<protein>
    <submittedName>
        <fullName evidence="1">Uncharacterized protein</fullName>
    </submittedName>
</protein>
<comment type="caution">
    <text evidence="1">The sequence shown here is derived from an EMBL/GenBank/DDBJ whole genome shotgun (WGS) entry which is preliminary data.</text>
</comment>
<sequence length="195" mass="23268">MSNDNHIERHKRILNIISHLGLNKQNASFQSSKRQGYLNLESYFINYNNVKKEEQDKLIVKAKELLSKPVKREHIRSESKLVQKIPENMICSNKMLTKAVLVKLQEQQILGQFHEVKNNLRMSKTCYPQPITFPQQKIQIQNMFEKNVVSITLNHLRTTQQDNDFLYKTRESFKDFQSDISHYQNLKQHHRLYKQ</sequence>
<evidence type="ECO:0000313" key="2">
    <source>
        <dbReference type="Proteomes" id="UP000683925"/>
    </source>
</evidence>
<dbReference type="AlphaFoldDB" id="A0A8S1VBQ7"/>
<dbReference type="EMBL" id="CAJJDP010000062">
    <property type="protein sequence ID" value="CAD8173965.1"/>
    <property type="molecule type" value="Genomic_DNA"/>
</dbReference>
<gene>
    <name evidence="1" type="ORF">POCTA_138.1.T0630037</name>
</gene>
<keyword evidence="2" id="KW-1185">Reference proteome</keyword>
<name>A0A8S1VBQ7_PAROT</name>
<accession>A0A8S1VBQ7</accession>
<proteinExistence type="predicted"/>
<reference evidence="1" key="1">
    <citation type="submission" date="2021-01" db="EMBL/GenBank/DDBJ databases">
        <authorList>
            <consortium name="Genoscope - CEA"/>
            <person name="William W."/>
        </authorList>
    </citation>
    <scope>NUCLEOTIDE SEQUENCE</scope>
</reference>
<dbReference type="Proteomes" id="UP000683925">
    <property type="component" value="Unassembled WGS sequence"/>
</dbReference>
<organism evidence="1 2">
    <name type="scientific">Paramecium octaurelia</name>
    <dbReference type="NCBI Taxonomy" id="43137"/>
    <lineage>
        <taxon>Eukaryota</taxon>
        <taxon>Sar</taxon>
        <taxon>Alveolata</taxon>
        <taxon>Ciliophora</taxon>
        <taxon>Intramacronucleata</taxon>
        <taxon>Oligohymenophorea</taxon>
        <taxon>Peniculida</taxon>
        <taxon>Parameciidae</taxon>
        <taxon>Paramecium</taxon>
    </lineage>
</organism>
<evidence type="ECO:0000313" key="1">
    <source>
        <dbReference type="EMBL" id="CAD8173965.1"/>
    </source>
</evidence>